<reference evidence="1 2" key="1">
    <citation type="journal article" date="2019" name="Commun. Biol.">
        <title>The bagworm genome reveals a unique fibroin gene that provides high tensile strength.</title>
        <authorList>
            <person name="Kono N."/>
            <person name="Nakamura H."/>
            <person name="Ohtoshi R."/>
            <person name="Tomita M."/>
            <person name="Numata K."/>
            <person name="Arakawa K."/>
        </authorList>
    </citation>
    <scope>NUCLEOTIDE SEQUENCE [LARGE SCALE GENOMIC DNA]</scope>
</reference>
<keyword evidence="2" id="KW-1185">Reference proteome</keyword>
<organism evidence="1 2">
    <name type="scientific">Eumeta variegata</name>
    <name type="common">Bagworm moth</name>
    <name type="synonym">Eumeta japonica</name>
    <dbReference type="NCBI Taxonomy" id="151549"/>
    <lineage>
        <taxon>Eukaryota</taxon>
        <taxon>Metazoa</taxon>
        <taxon>Ecdysozoa</taxon>
        <taxon>Arthropoda</taxon>
        <taxon>Hexapoda</taxon>
        <taxon>Insecta</taxon>
        <taxon>Pterygota</taxon>
        <taxon>Neoptera</taxon>
        <taxon>Endopterygota</taxon>
        <taxon>Lepidoptera</taxon>
        <taxon>Glossata</taxon>
        <taxon>Ditrysia</taxon>
        <taxon>Tineoidea</taxon>
        <taxon>Psychidae</taxon>
        <taxon>Oiketicinae</taxon>
        <taxon>Eumeta</taxon>
    </lineage>
</organism>
<comment type="caution">
    <text evidence="1">The sequence shown here is derived from an EMBL/GenBank/DDBJ whole genome shotgun (WGS) entry which is preliminary data.</text>
</comment>
<sequence length="142" mass="16215">MALRADSRTGWQVSAMAARRPAFRFAILSVKAYVTRRRCIWAYCPRARLTTLIRIGTLRKRVRTLATSTLRAKRGTEFRAGSWMEIENRTEVETRSRFLRYPIPCRESGNALVTSSSCECPWVAVSNRSLMARLLVCPSNTL</sequence>
<name>A0A4C1TA92_EUMVA</name>
<evidence type="ECO:0000313" key="1">
    <source>
        <dbReference type="EMBL" id="GBP11064.1"/>
    </source>
</evidence>
<evidence type="ECO:0000313" key="2">
    <source>
        <dbReference type="Proteomes" id="UP000299102"/>
    </source>
</evidence>
<dbReference type="Proteomes" id="UP000299102">
    <property type="component" value="Unassembled WGS sequence"/>
</dbReference>
<dbReference type="AlphaFoldDB" id="A0A4C1TA92"/>
<accession>A0A4C1TA92</accession>
<proteinExistence type="predicted"/>
<gene>
    <name evidence="1" type="ORF">EVAR_79736_1</name>
</gene>
<protein>
    <submittedName>
        <fullName evidence="1">Uncharacterized protein</fullName>
    </submittedName>
</protein>
<dbReference type="EMBL" id="BGZK01000044">
    <property type="protein sequence ID" value="GBP11064.1"/>
    <property type="molecule type" value="Genomic_DNA"/>
</dbReference>